<dbReference type="EMBL" id="JARXVH010000028">
    <property type="protein sequence ID" value="MDH6222056.1"/>
    <property type="molecule type" value="Genomic_DNA"/>
</dbReference>
<feature type="compositionally biased region" description="Basic and acidic residues" evidence="1">
    <location>
        <begin position="31"/>
        <end position="47"/>
    </location>
</feature>
<proteinExistence type="predicted"/>
<evidence type="ECO:0000256" key="1">
    <source>
        <dbReference type="SAM" id="MobiDB-lite"/>
    </source>
</evidence>
<protein>
    <submittedName>
        <fullName evidence="2">Uncharacterized protein</fullName>
    </submittedName>
</protein>
<dbReference type="Proteomes" id="UP001160499">
    <property type="component" value="Unassembled WGS sequence"/>
</dbReference>
<feature type="region of interest" description="Disordered" evidence="1">
    <location>
        <begin position="27"/>
        <end position="53"/>
    </location>
</feature>
<comment type="caution">
    <text evidence="2">The sequence shown here is derived from an EMBL/GenBank/DDBJ whole genome shotgun (WGS) entry which is preliminary data.</text>
</comment>
<gene>
    <name evidence="2" type="ORF">M2283_009403</name>
</gene>
<name>A0ABT6M243_9ACTN</name>
<reference evidence="2 3" key="1">
    <citation type="submission" date="2023-04" db="EMBL/GenBank/DDBJ databases">
        <title>Forest soil microbial communities from Buena Vista Peninsula, Colon Province, Panama.</title>
        <authorList>
            <person name="Bouskill N."/>
        </authorList>
    </citation>
    <scope>NUCLEOTIDE SEQUENCE [LARGE SCALE GENOMIC DNA]</scope>
    <source>
        <strain evidence="2 3">GGS1</strain>
    </source>
</reference>
<accession>A0ABT6M243</accession>
<keyword evidence="3" id="KW-1185">Reference proteome</keyword>
<organism evidence="2 3">
    <name type="scientific">Streptomyces pseudovenezuelae</name>
    <dbReference type="NCBI Taxonomy" id="67350"/>
    <lineage>
        <taxon>Bacteria</taxon>
        <taxon>Bacillati</taxon>
        <taxon>Actinomycetota</taxon>
        <taxon>Actinomycetes</taxon>
        <taxon>Kitasatosporales</taxon>
        <taxon>Streptomycetaceae</taxon>
        <taxon>Streptomyces</taxon>
        <taxon>Streptomyces aurantiacus group</taxon>
    </lineage>
</organism>
<sequence length="53" mass="5756">MGGVENDTGDVDEAGVVEAVQHGFVQAARTPARDQTRNRRWADEFDIPKQAGS</sequence>
<evidence type="ECO:0000313" key="3">
    <source>
        <dbReference type="Proteomes" id="UP001160499"/>
    </source>
</evidence>
<evidence type="ECO:0000313" key="2">
    <source>
        <dbReference type="EMBL" id="MDH6222056.1"/>
    </source>
</evidence>